<comment type="caution">
    <text evidence="8">The sequence shown here is derived from an EMBL/GenBank/DDBJ whole genome shotgun (WGS) entry which is preliminary data.</text>
</comment>
<dbReference type="GO" id="GO:0016740">
    <property type="term" value="F:transferase activity"/>
    <property type="evidence" value="ECO:0007669"/>
    <property type="project" value="UniProtKB-KW"/>
</dbReference>
<evidence type="ECO:0000256" key="5">
    <source>
        <dbReference type="ARBA" id="ARBA00022842"/>
    </source>
</evidence>
<keyword evidence="5" id="KW-0460">Magnesium</keyword>
<dbReference type="RefSeq" id="WP_307505929.1">
    <property type="nucleotide sequence ID" value="NZ_BAAACE010000027.1"/>
</dbReference>
<evidence type="ECO:0000256" key="2">
    <source>
        <dbReference type="ARBA" id="ARBA00010990"/>
    </source>
</evidence>
<keyword evidence="3 8" id="KW-0808">Transferase</keyword>
<dbReference type="InterPro" id="IPR004568">
    <property type="entry name" value="Ppantetheine-prot_Trfase_dom"/>
</dbReference>
<evidence type="ECO:0000259" key="6">
    <source>
        <dbReference type="Pfam" id="PF01648"/>
    </source>
</evidence>
<dbReference type="EMBL" id="JAUSWG010000006">
    <property type="protein sequence ID" value="MDQ0556543.1"/>
    <property type="molecule type" value="Genomic_DNA"/>
</dbReference>
<feature type="domain" description="4'-phosphopantetheinyl transferase" evidence="6">
    <location>
        <begin position="104"/>
        <end position="205"/>
    </location>
</feature>
<keyword evidence="4" id="KW-0479">Metal-binding</keyword>
<name>A0ABU0N048_9FIRM</name>
<dbReference type="NCBIfam" id="TIGR00556">
    <property type="entry name" value="pantethn_trn"/>
    <property type="match status" value="1"/>
</dbReference>
<dbReference type="InterPro" id="IPR055066">
    <property type="entry name" value="AASDHPPT_N"/>
</dbReference>
<feature type="domain" description="4'-phosphopantetheinyl transferase N-terminal" evidence="7">
    <location>
        <begin position="15"/>
        <end position="99"/>
    </location>
</feature>
<dbReference type="InterPro" id="IPR050559">
    <property type="entry name" value="P-Pant_transferase_sf"/>
</dbReference>
<dbReference type="PANTHER" id="PTHR12215">
    <property type="entry name" value="PHOSPHOPANTETHEINE TRANSFERASE"/>
    <property type="match status" value="1"/>
</dbReference>
<dbReference type="SUPFAM" id="SSF56214">
    <property type="entry name" value="4'-phosphopantetheinyl transferase"/>
    <property type="match status" value="2"/>
</dbReference>
<keyword evidence="9" id="KW-1185">Reference proteome</keyword>
<dbReference type="PANTHER" id="PTHR12215:SF10">
    <property type="entry name" value="L-AMINOADIPATE-SEMIALDEHYDE DEHYDROGENASE-PHOSPHOPANTETHEINYL TRANSFERASE"/>
    <property type="match status" value="1"/>
</dbReference>
<proteinExistence type="inferred from homology"/>
<evidence type="ECO:0000259" key="7">
    <source>
        <dbReference type="Pfam" id="PF22624"/>
    </source>
</evidence>
<dbReference type="Proteomes" id="UP001232584">
    <property type="component" value="Unassembled WGS sequence"/>
</dbReference>
<dbReference type="EC" id="2.7.8.-" evidence="8"/>
<reference evidence="8 9" key="1">
    <citation type="submission" date="2023-07" db="EMBL/GenBank/DDBJ databases">
        <title>Genomic Encyclopedia of Type Strains, Phase IV (KMG-IV): sequencing the most valuable type-strain genomes for metagenomic binning, comparative biology and taxonomic classification.</title>
        <authorList>
            <person name="Goeker M."/>
        </authorList>
    </citation>
    <scope>NUCLEOTIDE SEQUENCE [LARGE SCALE GENOMIC DNA]</scope>
    <source>
        <strain evidence="8 9">DSM 15049</strain>
    </source>
</reference>
<gene>
    <name evidence="8" type="ORF">QOZ92_001657</name>
</gene>
<accession>A0ABU0N048</accession>
<dbReference type="InterPro" id="IPR037143">
    <property type="entry name" value="4-PPantetheinyl_Trfase_dom_sf"/>
</dbReference>
<dbReference type="Pfam" id="PF01648">
    <property type="entry name" value="ACPS"/>
    <property type="match status" value="1"/>
</dbReference>
<dbReference type="InterPro" id="IPR008278">
    <property type="entry name" value="4-PPantetheinyl_Trfase_dom"/>
</dbReference>
<protein>
    <submittedName>
        <fullName evidence="8">4'-phosphopantetheinyl transferase</fullName>
        <ecNumber evidence="8">2.7.8.-</ecNumber>
    </submittedName>
</protein>
<dbReference type="Gene3D" id="3.90.470.20">
    <property type="entry name" value="4'-phosphopantetheinyl transferase domain"/>
    <property type="match status" value="2"/>
</dbReference>
<evidence type="ECO:0000256" key="3">
    <source>
        <dbReference type="ARBA" id="ARBA00022679"/>
    </source>
</evidence>
<comment type="cofactor">
    <cofactor evidence="1">
        <name>Mg(2+)</name>
        <dbReference type="ChEBI" id="CHEBI:18420"/>
    </cofactor>
</comment>
<comment type="similarity">
    <text evidence="2">Belongs to the P-Pant transferase superfamily. Gsp/Sfp/HetI/AcpT family.</text>
</comment>
<sequence>MIDIYAVNLCKNENESKISKAIKFLPYEKKEKVSKFLGWKDKERTTLGELLIRTIIINTVGISNESISFYKSEYGKPFLNYDYDLHFNISHSGDWVVCSVDSRPIGIDIEEIRTIDCEVFEKFFFESEFKQLCKINGIKKMQYFYDLWTLKESYIKADGRGLSIPLNSFEIINGKDGIKIGANKDNKKYFFKQYNIDDNYKLSVCATNDKFTDHVIIKKYDEVINEFVVLACRSN</sequence>
<evidence type="ECO:0000313" key="9">
    <source>
        <dbReference type="Proteomes" id="UP001232584"/>
    </source>
</evidence>
<evidence type="ECO:0000256" key="4">
    <source>
        <dbReference type="ARBA" id="ARBA00022723"/>
    </source>
</evidence>
<evidence type="ECO:0000256" key="1">
    <source>
        <dbReference type="ARBA" id="ARBA00001946"/>
    </source>
</evidence>
<dbReference type="Pfam" id="PF22624">
    <property type="entry name" value="AASDHPPT_N"/>
    <property type="match status" value="1"/>
</dbReference>
<evidence type="ECO:0000313" key="8">
    <source>
        <dbReference type="EMBL" id="MDQ0556543.1"/>
    </source>
</evidence>
<organism evidence="8 9">
    <name type="scientific">Paraclostridium ghonii</name>
    <dbReference type="NCBI Taxonomy" id="29358"/>
    <lineage>
        <taxon>Bacteria</taxon>
        <taxon>Bacillati</taxon>
        <taxon>Bacillota</taxon>
        <taxon>Clostridia</taxon>
        <taxon>Peptostreptococcales</taxon>
        <taxon>Peptostreptococcaceae</taxon>
        <taxon>Paraclostridium</taxon>
    </lineage>
</organism>